<feature type="non-terminal residue" evidence="1">
    <location>
        <position position="1"/>
    </location>
</feature>
<dbReference type="Proteomes" id="UP000325440">
    <property type="component" value="Unassembled WGS sequence"/>
</dbReference>
<keyword evidence="2" id="KW-1185">Reference proteome</keyword>
<name>A0A5E4N9Q0_9HEMI</name>
<protein>
    <submittedName>
        <fullName evidence="1">Uncharacterized protein</fullName>
    </submittedName>
</protein>
<feature type="non-terminal residue" evidence="1">
    <location>
        <position position="114"/>
    </location>
</feature>
<sequence length="114" mass="12748">NSNDIENNLKANTSPGNCDRIECNEDLLIGGDEANNITLSIVKDVTLPGNSNCEMVEQNDHDFSLVTDTPADSFDLELLKDPNKWPAICDKIRMLYSSKGPLSNTFKTVPKRWY</sequence>
<accession>A0A5E4N9Q0</accession>
<proteinExistence type="predicted"/>
<dbReference type="EMBL" id="CABPRJ010001845">
    <property type="protein sequence ID" value="VVC39157.1"/>
    <property type="molecule type" value="Genomic_DNA"/>
</dbReference>
<evidence type="ECO:0000313" key="2">
    <source>
        <dbReference type="Proteomes" id="UP000325440"/>
    </source>
</evidence>
<organism evidence="1 2">
    <name type="scientific">Cinara cedri</name>
    <dbReference type="NCBI Taxonomy" id="506608"/>
    <lineage>
        <taxon>Eukaryota</taxon>
        <taxon>Metazoa</taxon>
        <taxon>Ecdysozoa</taxon>
        <taxon>Arthropoda</taxon>
        <taxon>Hexapoda</taxon>
        <taxon>Insecta</taxon>
        <taxon>Pterygota</taxon>
        <taxon>Neoptera</taxon>
        <taxon>Paraneoptera</taxon>
        <taxon>Hemiptera</taxon>
        <taxon>Sternorrhyncha</taxon>
        <taxon>Aphidomorpha</taxon>
        <taxon>Aphidoidea</taxon>
        <taxon>Aphididae</taxon>
        <taxon>Lachninae</taxon>
        <taxon>Cinara</taxon>
    </lineage>
</organism>
<dbReference type="AlphaFoldDB" id="A0A5E4N9Q0"/>
<gene>
    <name evidence="1" type="ORF">CINCED_3A009831</name>
</gene>
<evidence type="ECO:0000313" key="1">
    <source>
        <dbReference type="EMBL" id="VVC39157.1"/>
    </source>
</evidence>
<reference evidence="1 2" key="1">
    <citation type="submission" date="2019-08" db="EMBL/GenBank/DDBJ databases">
        <authorList>
            <person name="Alioto T."/>
            <person name="Alioto T."/>
            <person name="Gomez Garrido J."/>
        </authorList>
    </citation>
    <scope>NUCLEOTIDE SEQUENCE [LARGE SCALE GENOMIC DNA]</scope>
</reference>